<dbReference type="GO" id="GO:0009653">
    <property type="term" value="P:anatomical structure morphogenesis"/>
    <property type="evidence" value="ECO:0007669"/>
    <property type="project" value="TreeGrafter"/>
</dbReference>
<feature type="region of interest" description="Disordered" evidence="3">
    <location>
        <begin position="1"/>
        <end position="36"/>
    </location>
</feature>
<sequence length="682" mass="74046">RKAGRRVGLVKQSSRTKRDEPGRADPGGGPARRPARGICVTIPRTLDGRLQVCRLWLPAKAFLTCVSRAMLALAGLHKNELSGTTRSASSPSTERAVIGVNGRTTTSASPATRPELSSLSWTRNSGPTDDQRRHRGNFNRRCRQLTVGPGQRGGARRWPPIPQQQLLFWCASPYYEQTERIGDTFKAPYQQATVTIDGYTDAVLSSHRFCLGQLSNVHRSDVAERAGCHIGKGVQLSLVGDGDVWLRVPLRPRPCSSAPPSWTGRPAGVWRSGAQKIYPGTYIKCYSRDAHPRLSRPIAPPWPPRAATSTSSSFTSLPAGPRLQGAAVDELRRRLCQLRLSFVKGWGPTTRARLSGRRPAGLKWQLHLPLKLLDDLLQSHSALPAVTHPPGARAHRLQRAGDTRHFERLLRGSVGRRSASRPAGAAGQPVGDEAAHEMQQMQQLHEGHGAPAQVQAEQTSDLAHDVAQSVLLHEVRGDDAAELVQQAELRGVHVHLDAVEHRMVEGFHQRGRPGAGVGSWGLLQQRVNLLDVAQAVHRPAVLGLQLRQPGLDHHLHHGLDVALQGPLGPGHLDGVGSLLALAAAAAGVAPAAPRISSVRGSSAADHRKFGCRTSRQLGRAARLRSIWGVSTALDCMDSSLRHVRAYINAAGITDKTRGHQLAAGTPQERRLQLLVERERNRL</sequence>
<organism evidence="5 6">
    <name type="scientific">Macrostomum lignano</name>
    <dbReference type="NCBI Taxonomy" id="282301"/>
    <lineage>
        <taxon>Eukaryota</taxon>
        <taxon>Metazoa</taxon>
        <taxon>Spiralia</taxon>
        <taxon>Lophotrochozoa</taxon>
        <taxon>Platyhelminthes</taxon>
        <taxon>Rhabditophora</taxon>
        <taxon>Macrostomorpha</taxon>
        <taxon>Macrostomida</taxon>
        <taxon>Macrostomidae</taxon>
        <taxon>Macrostomum</taxon>
    </lineage>
</organism>
<evidence type="ECO:0000256" key="2">
    <source>
        <dbReference type="ARBA" id="ARBA00023163"/>
    </source>
</evidence>
<feature type="domain" description="MH2" evidence="4">
    <location>
        <begin position="169"/>
        <end position="394"/>
    </location>
</feature>
<dbReference type="InterPro" id="IPR008984">
    <property type="entry name" value="SMAD_FHA_dom_sf"/>
</dbReference>
<dbReference type="PROSITE" id="PS51076">
    <property type="entry name" value="MH2"/>
    <property type="match status" value="1"/>
</dbReference>
<keyword evidence="1" id="KW-0805">Transcription regulation</keyword>
<evidence type="ECO:0000259" key="4">
    <source>
        <dbReference type="PROSITE" id="PS51076"/>
    </source>
</evidence>
<evidence type="ECO:0000313" key="5">
    <source>
        <dbReference type="Proteomes" id="UP000095280"/>
    </source>
</evidence>
<feature type="compositionally biased region" description="Low complexity" evidence="3">
    <location>
        <begin position="411"/>
        <end position="427"/>
    </location>
</feature>
<keyword evidence="2" id="KW-0804">Transcription</keyword>
<feature type="compositionally biased region" description="Polar residues" evidence="3">
    <location>
        <begin position="81"/>
        <end position="93"/>
    </location>
</feature>
<dbReference type="InterPro" id="IPR001132">
    <property type="entry name" value="SMAD_dom_Dwarfin-type"/>
</dbReference>
<feature type="region of interest" description="Disordered" evidence="3">
    <location>
        <begin position="80"/>
        <end position="135"/>
    </location>
</feature>
<protein>
    <submittedName>
        <fullName evidence="6">MH2 domain-containing protein</fullName>
    </submittedName>
</protein>
<dbReference type="PANTHER" id="PTHR13703">
    <property type="entry name" value="SMAD"/>
    <property type="match status" value="1"/>
</dbReference>
<dbReference type="Gene3D" id="2.60.200.10">
    <property type="match status" value="1"/>
</dbReference>
<dbReference type="PANTHER" id="PTHR13703:SF45">
    <property type="entry name" value="MOTHERS AGAINST DECAPENTAPLEGIC HOMOLOG"/>
    <property type="match status" value="1"/>
</dbReference>
<proteinExistence type="predicted"/>
<accession>A0A1I8F8W2</accession>
<dbReference type="InterPro" id="IPR017855">
    <property type="entry name" value="SMAD-like_dom_sf"/>
</dbReference>
<dbReference type="WBParaSite" id="maker-unitig_24975-snap-gene-0.2-mRNA-1">
    <property type="protein sequence ID" value="maker-unitig_24975-snap-gene-0.2-mRNA-1"/>
    <property type="gene ID" value="maker-unitig_24975-snap-gene-0.2"/>
</dbReference>
<feature type="compositionally biased region" description="Low complexity" evidence="3">
    <location>
        <begin position="305"/>
        <end position="318"/>
    </location>
</feature>
<reference evidence="6" key="1">
    <citation type="submission" date="2016-11" db="UniProtKB">
        <authorList>
            <consortium name="WormBaseParasite"/>
        </authorList>
    </citation>
    <scope>IDENTIFICATION</scope>
</reference>
<dbReference type="GO" id="GO:0070411">
    <property type="term" value="F:I-SMAD binding"/>
    <property type="evidence" value="ECO:0007669"/>
    <property type="project" value="TreeGrafter"/>
</dbReference>
<evidence type="ECO:0000313" key="6">
    <source>
        <dbReference type="WBParaSite" id="maker-unitig_24975-snap-gene-0.2-mRNA-1"/>
    </source>
</evidence>
<dbReference type="GO" id="GO:0071144">
    <property type="term" value="C:heteromeric SMAD protein complex"/>
    <property type="evidence" value="ECO:0007669"/>
    <property type="project" value="TreeGrafter"/>
</dbReference>
<dbReference type="InterPro" id="IPR013790">
    <property type="entry name" value="Dwarfin"/>
</dbReference>
<dbReference type="AlphaFoldDB" id="A0A1I8F8W2"/>
<evidence type="ECO:0000256" key="1">
    <source>
        <dbReference type="ARBA" id="ARBA00023015"/>
    </source>
</evidence>
<keyword evidence="5" id="KW-1185">Reference proteome</keyword>
<dbReference type="GO" id="GO:0030509">
    <property type="term" value="P:BMP signaling pathway"/>
    <property type="evidence" value="ECO:0007669"/>
    <property type="project" value="TreeGrafter"/>
</dbReference>
<dbReference type="SUPFAM" id="SSF49879">
    <property type="entry name" value="SMAD/FHA domain"/>
    <property type="match status" value="1"/>
</dbReference>
<dbReference type="GO" id="GO:0000978">
    <property type="term" value="F:RNA polymerase II cis-regulatory region sequence-specific DNA binding"/>
    <property type="evidence" value="ECO:0007669"/>
    <property type="project" value="TreeGrafter"/>
</dbReference>
<dbReference type="GO" id="GO:0060395">
    <property type="term" value="P:SMAD protein signal transduction"/>
    <property type="evidence" value="ECO:0007669"/>
    <property type="project" value="TreeGrafter"/>
</dbReference>
<dbReference type="Proteomes" id="UP000095280">
    <property type="component" value="Unplaced"/>
</dbReference>
<feature type="region of interest" description="Disordered" evidence="3">
    <location>
        <begin position="384"/>
        <end position="461"/>
    </location>
</feature>
<feature type="compositionally biased region" description="Polar residues" evidence="3">
    <location>
        <begin position="102"/>
        <end position="128"/>
    </location>
</feature>
<feature type="region of interest" description="Disordered" evidence="3">
    <location>
        <begin position="296"/>
        <end position="318"/>
    </location>
</feature>
<feature type="compositionally biased region" description="Basic and acidic residues" evidence="3">
    <location>
        <begin position="399"/>
        <end position="410"/>
    </location>
</feature>
<dbReference type="Pfam" id="PF03166">
    <property type="entry name" value="MH2"/>
    <property type="match status" value="1"/>
</dbReference>
<name>A0A1I8F8W2_9PLAT</name>
<evidence type="ECO:0000256" key="3">
    <source>
        <dbReference type="SAM" id="MobiDB-lite"/>
    </source>
</evidence>
<dbReference type="SMART" id="SM00524">
    <property type="entry name" value="DWB"/>
    <property type="match status" value="1"/>
</dbReference>
<dbReference type="GO" id="GO:0030154">
    <property type="term" value="P:cell differentiation"/>
    <property type="evidence" value="ECO:0007669"/>
    <property type="project" value="TreeGrafter"/>
</dbReference>
<dbReference type="GO" id="GO:0000981">
    <property type="term" value="F:DNA-binding transcription factor activity, RNA polymerase II-specific"/>
    <property type="evidence" value="ECO:0007669"/>
    <property type="project" value="TreeGrafter"/>
</dbReference>